<dbReference type="AlphaFoldDB" id="A0ABD2WFI8"/>
<dbReference type="Proteomes" id="UP001627154">
    <property type="component" value="Unassembled WGS sequence"/>
</dbReference>
<proteinExistence type="predicted"/>
<feature type="transmembrane region" description="Helical" evidence="1">
    <location>
        <begin position="107"/>
        <end position="124"/>
    </location>
</feature>
<accession>A0ABD2WFI8</accession>
<reference evidence="2 3" key="1">
    <citation type="journal article" date="2024" name="bioRxiv">
        <title>A reference genome for Trichogramma kaykai: A tiny desert-dwelling parasitoid wasp with competing sex-ratio distorters.</title>
        <authorList>
            <person name="Culotta J."/>
            <person name="Lindsey A.R."/>
        </authorList>
    </citation>
    <scope>NUCLEOTIDE SEQUENCE [LARGE SCALE GENOMIC DNA]</scope>
    <source>
        <strain evidence="2 3">KSX58</strain>
    </source>
</reference>
<keyword evidence="1" id="KW-0472">Membrane</keyword>
<keyword evidence="1" id="KW-1133">Transmembrane helix</keyword>
<name>A0ABD2WFI8_9HYME</name>
<keyword evidence="3" id="KW-1185">Reference proteome</keyword>
<evidence type="ECO:0000313" key="3">
    <source>
        <dbReference type="Proteomes" id="UP001627154"/>
    </source>
</evidence>
<protein>
    <submittedName>
        <fullName evidence="2">Uncharacterized protein</fullName>
    </submittedName>
</protein>
<sequence length="155" mass="17167">MSRQGSACDALVYRVPGNDYPWDSVCARASISSLYAVCVCVCMCVCVCVCWLYVLRHRRSRVLHMIIAAPQALGYSLCQAHTFPQTTIANARVCVCMRAEFCGLYRVILGDSLILLVIVHMYTYDPVQVRSCTIGKKSPRGLKGMKFCGCGPAER</sequence>
<dbReference type="EMBL" id="JBJJXI010000111">
    <property type="protein sequence ID" value="KAL3391272.1"/>
    <property type="molecule type" value="Genomic_DNA"/>
</dbReference>
<evidence type="ECO:0000313" key="2">
    <source>
        <dbReference type="EMBL" id="KAL3391272.1"/>
    </source>
</evidence>
<keyword evidence="1" id="KW-0812">Transmembrane</keyword>
<gene>
    <name evidence="2" type="ORF">TKK_014006</name>
</gene>
<comment type="caution">
    <text evidence="2">The sequence shown here is derived from an EMBL/GenBank/DDBJ whole genome shotgun (WGS) entry which is preliminary data.</text>
</comment>
<organism evidence="2 3">
    <name type="scientific">Trichogramma kaykai</name>
    <dbReference type="NCBI Taxonomy" id="54128"/>
    <lineage>
        <taxon>Eukaryota</taxon>
        <taxon>Metazoa</taxon>
        <taxon>Ecdysozoa</taxon>
        <taxon>Arthropoda</taxon>
        <taxon>Hexapoda</taxon>
        <taxon>Insecta</taxon>
        <taxon>Pterygota</taxon>
        <taxon>Neoptera</taxon>
        <taxon>Endopterygota</taxon>
        <taxon>Hymenoptera</taxon>
        <taxon>Apocrita</taxon>
        <taxon>Proctotrupomorpha</taxon>
        <taxon>Chalcidoidea</taxon>
        <taxon>Trichogrammatidae</taxon>
        <taxon>Trichogramma</taxon>
    </lineage>
</organism>
<evidence type="ECO:0000256" key="1">
    <source>
        <dbReference type="SAM" id="Phobius"/>
    </source>
</evidence>
<feature type="transmembrane region" description="Helical" evidence="1">
    <location>
        <begin position="34"/>
        <end position="55"/>
    </location>
</feature>